<dbReference type="PANTHER" id="PTHR43244:SF2">
    <property type="entry name" value="CONSERVED HYPOTHETICAL ALANINE AND PROLINE-RICH PROTEIN"/>
    <property type="match status" value="1"/>
</dbReference>
<feature type="domain" description="Luciferase-like" evidence="1">
    <location>
        <begin position="10"/>
        <end position="305"/>
    </location>
</feature>
<dbReference type="EMBL" id="MVHG01000051">
    <property type="protein sequence ID" value="ORA11677.1"/>
    <property type="molecule type" value="Genomic_DNA"/>
</dbReference>
<dbReference type="InterPro" id="IPR036661">
    <property type="entry name" value="Luciferase-like_sf"/>
</dbReference>
<proteinExistence type="predicted"/>
<accession>A0A1W9ZBX2</accession>
<dbReference type="InterPro" id="IPR019919">
    <property type="entry name" value="Lucif-like_OxRdtase_MSMEG_2256"/>
</dbReference>
<dbReference type="PANTHER" id="PTHR43244">
    <property type="match status" value="1"/>
</dbReference>
<protein>
    <submittedName>
        <fullName evidence="2">LLM class F420-dependent oxidoreductase</fullName>
    </submittedName>
</protein>
<dbReference type="InterPro" id="IPR050564">
    <property type="entry name" value="F420-G6PD/mer"/>
</dbReference>
<dbReference type="CDD" id="cd01097">
    <property type="entry name" value="Tetrahydromethanopterin_reductase"/>
    <property type="match status" value="1"/>
</dbReference>
<evidence type="ECO:0000259" key="1">
    <source>
        <dbReference type="Pfam" id="PF00296"/>
    </source>
</evidence>
<dbReference type="Proteomes" id="UP000192707">
    <property type="component" value="Unassembled WGS sequence"/>
</dbReference>
<gene>
    <name evidence="2" type="ORF">BST14_18280</name>
</gene>
<sequence length="358" mass="39602">MDARLSVHDPQGVIAEAQEYEAAGYTGYFSAEAAHDPYLPLALAAAHTDRIQLGTAIAVAFARSPMQMAYVAHELQACCRGRFILGLGSQVKAHIERRYDMPWSRPAARMREYVRAIKAIWSCWDTGESLDFRGDFYSHTLMTPFFAPPPNPTAPQIFVAAVGEYMTAIAGEVADGVLTHGLSTARYLCDVTLPALNHGLRVAGRKRDDIAVSYLGFVATGRNEEEMAAACQGVRRRIGFYASTPAYRGVLAVHGWEDLHTELAALARSGRDDRWARMGDCIDHEVLHTFAVVAEPQQVADEIWRRFGGLVDRFSFYTPYSSDFKMWIPIVAELRQRSRVPSKVPAAIDDGGGEKGWS</sequence>
<dbReference type="SUPFAM" id="SSF51679">
    <property type="entry name" value="Bacterial luciferase-like"/>
    <property type="match status" value="1"/>
</dbReference>
<evidence type="ECO:0000313" key="3">
    <source>
        <dbReference type="Proteomes" id="UP000192707"/>
    </source>
</evidence>
<organism evidence="2 3">
    <name type="scientific">Mycobacterium arosiense ATCC BAA-1401 = DSM 45069</name>
    <dbReference type="NCBI Taxonomy" id="1265311"/>
    <lineage>
        <taxon>Bacteria</taxon>
        <taxon>Bacillati</taxon>
        <taxon>Actinomycetota</taxon>
        <taxon>Actinomycetes</taxon>
        <taxon>Mycobacteriales</taxon>
        <taxon>Mycobacteriaceae</taxon>
        <taxon>Mycobacterium</taxon>
        <taxon>Mycobacterium avium complex (MAC)</taxon>
    </lineage>
</organism>
<dbReference type="InterPro" id="IPR011251">
    <property type="entry name" value="Luciferase-like_dom"/>
</dbReference>
<dbReference type="AlphaFoldDB" id="A0A1W9ZBX2"/>
<dbReference type="GO" id="GO:0016705">
    <property type="term" value="F:oxidoreductase activity, acting on paired donors, with incorporation or reduction of molecular oxygen"/>
    <property type="evidence" value="ECO:0007669"/>
    <property type="project" value="InterPro"/>
</dbReference>
<reference evidence="2 3" key="1">
    <citation type="submission" date="2016-12" db="EMBL/GenBank/DDBJ databases">
        <title>The new phylogeny of genus Mycobacterium.</title>
        <authorList>
            <person name="Tortoli E."/>
            <person name="Trovato A."/>
            <person name="Cirillo D.M."/>
        </authorList>
    </citation>
    <scope>NUCLEOTIDE SEQUENCE [LARGE SCALE GENOMIC DNA]</scope>
    <source>
        <strain evidence="2 3">DSM 45069</strain>
    </source>
</reference>
<name>A0A1W9ZBX2_MYCAI</name>
<evidence type="ECO:0000313" key="2">
    <source>
        <dbReference type="EMBL" id="ORA11677.1"/>
    </source>
</evidence>
<dbReference type="Gene3D" id="3.20.20.30">
    <property type="entry name" value="Luciferase-like domain"/>
    <property type="match status" value="1"/>
</dbReference>
<dbReference type="NCBIfam" id="TIGR03617">
    <property type="entry name" value="F420_MSMEG_2256"/>
    <property type="match status" value="1"/>
</dbReference>
<keyword evidence="3" id="KW-1185">Reference proteome</keyword>
<dbReference type="Pfam" id="PF00296">
    <property type="entry name" value="Bac_luciferase"/>
    <property type="match status" value="1"/>
</dbReference>
<comment type="caution">
    <text evidence="2">The sequence shown here is derived from an EMBL/GenBank/DDBJ whole genome shotgun (WGS) entry which is preliminary data.</text>
</comment>